<comment type="caution">
    <text evidence="12">The sequence shown here is derived from an EMBL/GenBank/DDBJ whole genome shotgun (WGS) entry which is preliminary data.</text>
</comment>
<dbReference type="Pfam" id="PF02669">
    <property type="entry name" value="KdpC"/>
    <property type="match status" value="1"/>
</dbReference>
<accession>A0A010ZVA1</accession>
<dbReference type="PATRIC" id="fig|927661.3.peg.2211"/>
<keyword evidence="9 11" id="KW-0406">Ion transport</keyword>
<evidence type="ECO:0000256" key="9">
    <source>
        <dbReference type="ARBA" id="ARBA00023065"/>
    </source>
</evidence>
<comment type="subunit">
    <text evidence="11">The system is composed of three essential subunits: KdpA, KdpB and KdpC.</text>
</comment>
<comment type="subcellular location">
    <subcellularLocation>
        <location evidence="11">Cell membrane</location>
        <topology evidence="11">Single-pass membrane protein</topology>
    </subcellularLocation>
</comment>
<dbReference type="HAMAP" id="MF_00276">
    <property type="entry name" value="KdpC"/>
    <property type="match status" value="1"/>
</dbReference>
<proteinExistence type="inferred from homology"/>
<dbReference type="OrthoDB" id="9788285at2"/>
<dbReference type="InterPro" id="IPR003820">
    <property type="entry name" value="KdpC"/>
</dbReference>
<evidence type="ECO:0000256" key="11">
    <source>
        <dbReference type="HAMAP-Rule" id="MF_00276"/>
    </source>
</evidence>
<keyword evidence="1 11" id="KW-0813">Transport</keyword>
<evidence type="ECO:0000313" key="13">
    <source>
        <dbReference type="Proteomes" id="UP000021053"/>
    </source>
</evidence>
<sequence length="194" mass="20475">MASRAPAAVRQYGAAVRALLLFTVVLGLAYPLLMTGVSQVVFHDQANGSMTAHGSSLLGQSFTDADGNPLKQWFQPRPSAGSYDPLASGASNLGPNAEDQVKAVDERRAAVAEFDGVAPADVAPDALTASGSGLDPHISPEYARQQVNRVADARGLSVDEVRKLVDEHTQGRILGFLGEDRVNVLELNIALDQL</sequence>
<dbReference type="PANTHER" id="PTHR30042">
    <property type="entry name" value="POTASSIUM-TRANSPORTING ATPASE C CHAIN"/>
    <property type="match status" value="1"/>
</dbReference>
<evidence type="ECO:0000256" key="6">
    <source>
        <dbReference type="ARBA" id="ARBA00022840"/>
    </source>
</evidence>
<keyword evidence="4 11" id="KW-0812">Transmembrane</keyword>
<keyword evidence="7 11" id="KW-0630">Potassium</keyword>
<dbReference type="GO" id="GO:0005524">
    <property type="term" value="F:ATP binding"/>
    <property type="evidence" value="ECO:0007669"/>
    <property type="project" value="UniProtKB-UniRule"/>
</dbReference>
<comment type="similarity">
    <text evidence="11">Belongs to the KdpC family.</text>
</comment>
<reference evidence="12 13" key="1">
    <citation type="submission" date="2013-07" db="EMBL/GenBank/DDBJ databases">
        <authorList>
            <consortium name="DOE Joint Genome Institute"/>
            <person name="Eisen J."/>
            <person name="Huntemann M."/>
            <person name="Han J."/>
            <person name="Chen A."/>
            <person name="Kyrpides N."/>
            <person name="Mavromatis K."/>
            <person name="Markowitz V."/>
            <person name="Palaniappan K."/>
            <person name="Ivanova N."/>
            <person name="Schaumberg A."/>
            <person name="Pati A."/>
            <person name="Liolios K."/>
            <person name="Nordberg H.P."/>
            <person name="Cantor M.N."/>
            <person name="Hua S.X."/>
            <person name="Woyke T."/>
        </authorList>
    </citation>
    <scope>NUCLEOTIDE SEQUENCE [LARGE SCALE GENOMIC DNA]</scope>
    <source>
        <strain evidence="12 13">DSM 44712</strain>
    </source>
</reference>
<organism evidence="12 13">
    <name type="scientific">Cryptosporangium arvum DSM 44712</name>
    <dbReference type="NCBI Taxonomy" id="927661"/>
    <lineage>
        <taxon>Bacteria</taxon>
        <taxon>Bacillati</taxon>
        <taxon>Actinomycetota</taxon>
        <taxon>Actinomycetes</taxon>
        <taxon>Cryptosporangiales</taxon>
        <taxon>Cryptosporangiaceae</taxon>
        <taxon>Cryptosporangium</taxon>
    </lineage>
</organism>
<evidence type="ECO:0000256" key="7">
    <source>
        <dbReference type="ARBA" id="ARBA00022958"/>
    </source>
</evidence>
<dbReference type="NCBIfam" id="NF001454">
    <property type="entry name" value="PRK00315.1"/>
    <property type="match status" value="1"/>
</dbReference>
<dbReference type="GO" id="GO:0008556">
    <property type="term" value="F:P-type potassium transmembrane transporter activity"/>
    <property type="evidence" value="ECO:0007669"/>
    <property type="project" value="InterPro"/>
</dbReference>
<protein>
    <recommendedName>
        <fullName evidence="11">Potassium-transporting ATPase KdpC subunit</fullName>
    </recommendedName>
    <alternativeName>
        <fullName evidence="11">ATP phosphohydrolase [potassium-transporting] C chain</fullName>
    </alternativeName>
    <alternativeName>
        <fullName evidence="11">Potassium-binding and translocating subunit C</fullName>
    </alternativeName>
    <alternativeName>
        <fullName evidence="11">Potassium-translocating ATPase C chain</fullName>
    </alternativeName>
</protein>
<keyword evidence="8 11" id="KW-1133">Transmembrane helix</keyword>
<dbReference type="AlphaFoldDB" id="A0A010ZVA1"/>
<evidence type="ECO:0000256" key="3">
    <source>
        <dbReference type="ARBA" id="ARBA00022538"/>
    </source>
</evidence>
<dbReference type="GO" id="GO:0005886">
    <property type="term" value="C:plasma membrane"/>
    <property type="evidence" value="ECO:0007669"/>
    <property type="project" value="UniProtKB-SubCell"/>
</dbReference>
<dbReference type="HOGENOM" id="CLU_077094_2_0_11"/>
<dbReference type="RefSeq" id="WP_035850338.1">
    <property type="nucleotide sequence ID" value="NZ_KK073874.1"/>
</dbReference>
<dbReference type="PANTHER" id="PTHR30042:SF2">
    <property type="entry name" value="POTASSIUM-TRANSPORTING ATPASE KDPC SUBUNIT"/>
    <property type="match status" value="1"/>
</dbReference>
<comment type="function">
    <text evidence="11">Part of the high-affinity ATP-driven potassium transport (or Kdp) system, which catalyzes the hydrolysis of ATP coupled with the electrogenic transport of potassium into the cytoplasm. This subunit acts as a catalytic chaperone that increases the ATP-binding affinity of the ATP-hydrolyzing subunit KdpB by the formation of a transient KdpB/KdpC/ATP ternary complex.</text>
</comment>
<dbReference type="NCBIfam" id="TIGR00681">
    <property type="entry name" value="kdpC"/>
    <property type="match status" value="1"/>
</dbReference>
<evidence type="ECO:0000313" key="12">
    <source>
        <dbReference type="EMBL" id="EXG81142.1"/>
    </source>
</evidence>
<keyword evidence="10 11" id="KW-0472">Membrane</keyword>
<keyword evidence="2 11" id="KW-1003">Cell membrane</keyword>
<dbReference type="EMBL" id="JFBT01000001">
    <property type="protein sequence ID" value="EXG81142.1"/>
    <property type="molecule type" value="Genomic_DNA"/>
</dbReference>
<name>A0A010ZVA1_9ACTN</name>
<keyword evidence="13" id="KW-1185">Reference proteome</keyword>
<dbReference type="PIRSF" id="PIRSF001296">
    <property type="entry name" value="K_ATPase_KdpC"/>
    <property type="match status" value="1"/>
</dbReference>
<dbReference type="Proteomes" id="UP000021053">
    <property type="component" value="Unassembled WGS sequence"/>
</dbReference>
<evidence type="ECO:0000256" key="8">
    <source>
        <dbReference type="ARBA" id="ARBA00022989"/>
    </source>
</evidence>
<evidence type="ECO:0000256" key="5">
    <source>
        <dbReference type="ARBA" id="ARBA00022741"/>
    </source>
</evidence>
<keyword evidence="5 11" id="KW-0547">Nucleotide-binding</keyword>
<evidence type="ECO:0000256" key="10">
    <source>
        <dbReference type="ARBA" id="ARBA00023136"/>
    </source>
</evidence>
<gene>
    <name evidence="11" type="primary">kdpC</name>
    <name evidence="12" type="ORF">CryarDRAFT_2247</name>
</gene>
<keyword evidence="6 11" id="KW-0067">ATP-binding</keyword>
<evidence type="ECO:0000256" key="4">
    <source>
        <dbReference type="ARBA" id="ARBA00022692"/>
    </source>
</evidence>
<keyword evidence="3 11" id="KW-0633">Potassium transport</keyword>
<evidence type="ECO:0000256" key="2">
    <source>
        <dbReference type="ARBA" id="ARBA00022475"/>
    </source>
</evidence>
<evidence type="ECO:0000256" key="1">
    <source>
        <dbReference type="ARBA" id="ARBA00022448"/>
    </source>
</evidence>
<feature type="transmembrane region" description="Helical" evidence="11">
    <location>
        <begin position="12"/>
        <end position="33"/>
    </location>
</feature>